<keyword evidence="3" id="KW-1185">Reference proteome</keyword>
<sequence>AFSSMEKGIRALTVDKDNSPKWDPKTCEEVDDSKLELVFQPFEERLELTIPVTEEQRWDGKYETSAYAN</sequence>
<comment type="caution">
    <text evidence="2">The sequence shown here is derived from an EMBL/GenBank/DDBJ whole genome shotgun (WGS) entry which is preliminary data.</text>
</comment>
<reference evidence="2" key="2">
    <citation type="journal article" date="2023" name="Plants (Basel)">
        <title>Annotation of the Turnera subulata (Passifloraceae) Draft Genome Reveals the S-Locus Evolved after the Divergence of Turneroideae from Passifloroideae in a Stepwise Manner.</title>
        <authorList>
            <person name="Henning P.M."/>
            <person name="Roalson E.H."/>
            <person name="Mir W."/>
            <person name="McCubbin A.G."/>
            <person name="Shore J.S."/>
        </authorList>
    </citation>
    <scope>NUCLEOTIDE SEQUENCE</scope>
    <source>
        <strain evidence="2">F60SS</strain>
    </source>
</reference>
<protein>
    <recommendedName>
        <fullName evidence="1">Enoyl-CoA hydratase/isomerase domain-containing protein</fullName>
    </recommendedName>
</protein>
<organism evidence="2 3">
    <name type="scientific">Turnera subulata</name>
    <dbReference type="NCBI Taxonomy" id="218843"/>
    <lineage>
        <taxon>Eukaryota</taxon>
        <taxon>Viridiplantae</taxon>
        <taxon>Streptophyta</taxon>
        <taxon>Embryophyta</taxon>
        <taxon>Tracheophyta</taxon>
        <taxon>Spermatophyta</taxon>
        <taxon>Magnoliopsida</taxon>
        <taxon>eudicotyledons</taxon>
        <taxon>Gunneridae</taxon>
        <taxon>Pentapetalae</taxon>
        <taxon>rosids</taxon>
        <taxon>fabids</taxon>
        <taxon>Malpighiales</taxon>
        <taxon>Passifloraceae</taxon>
        <taxon>Turnera</taxon>
    </lineage>
</organism>
<evidence type="ECO:0000259" key="1">
    <source>
        <dbReference type="Pfam" id="PF16113"/>
    </source>
</evidence>
<feature type="non-terminal residue" evidence="2">
    <location>
        <position position="1"/>
    </location>
</feature>
<reference evidence="2" key="1">
    <citation type="submission" date="2022-02" db="EMBL/GenBank/DDBJ databases">
        <authorList>
            <person name="Henning P.M."/>
            <person name="McCubbin A.G."/>
            <person name="Shore J.S."/>
        </authorList>
    </citation>
    <scope>NUCLEOTIDE SEQUENCE</scope>
    <source>
        <strain evidence="2">F60SS</strain>
        <tissue evidence="2">Leaves</tissue>
    </source>
</reference>
<name>A0A9Q0FSY2_9ROSI</name>
<accession>A0A9Q0FSY2</accession>
<dbReference type="OrthoDB" id="1737613at2759"/>
<dbReference type="InterPro" id="IPR045004">
    <property type="entry name" value="ECH_dom"/>
</dbReference>
<dbReference type="Proteomes" id="UP001141552">
    <property type="component" value="Unassembled WGS sequence"/>
</dbReference>
<evidence type="ECO:0000313" key="3">
    <source>
        <dbReference type="Proteomes" id="UP001141552"/>
    </source>
</evidence>
<dbReference type="AlphaFoldDB" id="A0A9Q0FSY2"/>
<dbReference type="EMBL" id="JAKUCV010003890">
    <property type="protein sequence ID" value="KAJ4837244.1"/>
    <property type="molecule type" value="Genomic_DNA"/>
</dbReference>
<proteinExistence type="predicted"/>
<gene>
    <name evidence="2" type="ORF">Tsubulata_012259</name>
</gene>
<evidence type="ECO:0000313" key="2">
    <source>
        <dbReference type="EMBL" id="KAJ4837244.1"/>
    </source>
</evidence>
<dbReference type="Gene3D" id="3.90.226.10">
    <property type="entry name" value="2-enoyl-CoA Hydratase, Chain A, domain 1"/>
    <property type="match status" value="1"/>
</dbReference>
<dbReference type="Pfam" id="PF16113">
    <property type="entry name" value="ECH_2"/>
    <property type="match status" value="1"/>
</dbReference>
<feature type="domain" description="Enoyl-CoA hydratase/isomerase" evidence="1">
    <location>
        <begin position="6"/>
        <end position="39"/>
    </location>
</feature>